<reference evidence="1 2" key="1">
    <citation type="journal article" date="2014" name="Genome Announc.">
        <title>Genome Sequence of Bacillus simplex Strain P558, Isolated from a Human Fecal Sample.</title>
        <authorList>
            <person name="Croce O."/>
            <person name="Hugon P."/>
            <person name="Lagier J.C."/>
            <person name="Bibi F."/>
            <person name="Robert C."/>
            <person name="Azhar E.I."/>
            <person name="Raoult D."/>
            <person name="Fournier P.E."/>
        </authorList>
    </citation>
    <scope>NUCLEOTIDE SEQUENCE [LARGE SCALE GENOMIC DNA]</scope>
    <source>
        <strain evidence="1 2">P558</strain>
    </source>
</reference>
<name>A0AAN2PDH1_9BACI</name>
<dbReference type="AlphaFoldDB" id="A0AAN2PDH1"/>
<gene>
    <name evidence="1" type="ORF">BN1180_00609</name>
</gene>
<dbReference type="EMBL" id="CCXW01000001">
    <property type="protein sequence ID" value="CEG30504.1"/>
    <property type="molecule type" value="Genomic_DNA"/>
</dbReference>
<accession>A0AAN2PDH1</accession>
<evidence type="ECO:0000313" key="2">
    <source>
        <dbReference type="Proteomes" id="UP000182110"/>
    </source>
</evidence>
<dbReference type="Proteomes" id="UP000182110">
    <property type="component" value="Unassembled WGS sequence"/>
</dbReference>
<organism evidence="1 2">
    <name type="scientific">Peribacillus simplex</name>
    <dbReference type="NCBI Taxonomy" id="1478"/>
    <lineage>
        <taxon>Bacteria</taxon>
        <taxon>Bacillati</taxon>
        <taxon>Bacillota</taxon>
        <taxon>Bacilli</taxon>
        <taxon>Bacillales</taxon>
        <taxon>Bacillaceae</taxon>
        <taxon>Peribacillus</taxon>
    </lineage>
</organism>
<evidence type="ECO:0000313" key="1">
    <source>
        <dbReference type="EMBL" id="CEG30504.1"/>
    </source>
</evidence>
<comment type="caution">
    <text evidence="1">The sequence shown here is derived from an EMBL/GenBank/DDBJ whole genome shotgun (WGS) entry which is preliminary data.</text>
</comment>
<sequence length="67" mass="7738">MVELPLLNASIEVLITNKGFTLAFLFKSKDKPSLQLQKCKPFHLSKTDKQMTELLFFENIENIVEKP</sequence>
<keyword evidence="2" id="KW-1185">Reference proteome</keyword>
<protein>
    <submittedName>
        <fullName evidence="1">Uncharacterized protein</fullName>
    </submittedName>
</protein>
<proteinExistence type="predicted"/>